<protein>
    <submittedName>
        <fullName evidence="2">Uncharacterized protein</fullName>
    </submittedName>
</protein>
<feature type="compositionally biased region" description="Basic and acidic residues" evidence="1">
    <location>
        <begin position="630"/>
        <end position="676"/>
    </location>
</feature>
<feature type="compositionally biased region" description="Basic and acidic residues" evidence="1">
    <location>
        <begin position="1447"/>
        <end position="1457"/>
    </location>
</feature>
<gene>
    <name evidence="2" type="ORF">AOCH_002349</name>
</gene>
<dbReference type="VEuPathDB" id="FungiDB:P175DRAFT_0490961"/>
<dbReference type="Proteomes" id="UP000034947">
    <property type="component" value="Unassembled WGS sequence"/>
</dbReference>
<organism evidence="2 3">
    <name type="scientific">Aspergillus ochraceoroseus</name>
    <dbReference type="NCBI Taxonomy" id="138278"/>
    <lineage>
        <taxon>Eukaryota</taxon>
        <taxon>Fungi</taxon>
        <taxon>Dikarya</taxon>
        <taxon>Ascomycota</taxon>
        <taxon>Pezizomycotina</taxon>
        <taxon>Eurotiomycetes</taxon>
        <taxon>Eurotiomycetidae</taxon>
        <taxon>Eurotiales</taxon>
        <taxon>Aspergillaceae</taxon>
        <taxon>Aspergillus</taxon>
        <taxon>Aspergillus subgen. Nidulantes</taxon>
    </lineage>
</organism>
<feature type="compositionally biased region" description="Basic and acidic residues" evidence="1">
    <location>
        <begin position="1101"/>
        <end position="1113"/>
    </location>
</feature>
<feature type="region of interest" description="Disordered" evidence="1">
    <location>
        <begin position="919"/>
        <end position="948"/>
    </location>
</feature>
<feature type="compositionally biased region" description="Basic and acidic residues" evidence="1">
    <location>
        <begin position="1799"/>
        <end position="1812"/>
    </location>
</feature>
<feature type="compositionally biased region" description="Acidic residues" evidence="1">
    <location>
        <begin position="720"/>
        <end position="737"/>
    </location>
</feature>
<feature type="region of interest" description="Disordered" evidence="1">
    <location>
        <begin position="967"/>
        <end position="1000"/>
    </location>
</feature>
<feature type="compositionally biased region" description="Acidic residues" evidence="1">
    <location>
        <begin position="1070"/>
        <end position="1079"/>
    </location>
</feature>
<feature type="compositionally biased region" description="Basic residues" evidence="1">
    <location>
        <begin position="1114"/>
        <end position="1123"/>
    </location>
</feature>
<feature type="compositionally biased region" description="Basic and acidic residues" evidence="1">
    <location>
        <begin position="587"/>
        <end position="623"/>
    </location>
</feature>
<feature type="compositionally biased region" description="Acidic residues" evidence="1">
    <location>
        <begin position="881"/>
        <end position="892"/>
    </location>
</feature>
<feature type="compositionally biased region" description="Pro residues" evidence="1">
    <location>
        <begin position="699"/>
        <end position="712"/>
    </location>
</feature>
<feature type="compositionally biased region" description="Basic and acidic residues" evidence="1">
    <location>
        <begin position="1313"/>
        <end position="1327"/>
    </location>
</feature>
<feature type="compositionally biased region" description="Basic and acidic residues" evidence="1">
    <location>
        <begin position="1371"/>
        <end position="1395"/>
    </location>
</feature>
<comment type="caution">
    <text evidence="2">The sequence shown here is derived from an EMBL/GenBank/DDBJ whole genome shotgun (WGS) entry which is preliminary data.</text>
</comment>
<feature type="compositionally biased region" description="Pro residues" evidence="1">
    <location>
        <begin position="1086"/>
        <end position="1100"/>
    </location>
</feature>
<feature type="region of interest" description="Disordered" evidence="1">
    <location>
        <begin position="94"/>
        <end position="113"/>
    </location>
</feature>
<feature type="compositionally biased region" description="Pro residues" evidence="1">
    <location>
        <begin position="165"/>
        <end position="179"/>
    </location>
</feature>
<feature type="compositionally biased region" description="Basic and acidic residues" evidence="1">
    <location>
        <begin position="1901"/>
        <end position="1913"/>
    </location>
</feature>
<dbReference type="PANTHER" id="PTHR37538:SF4">
    <property type="entry name" value="PITSLRE SERINE_THREONINE-PROTEIN KINASE CDC2L1"/>
    <property type="match status" value="1"/>
</dbReference>
<feature type="compositionally biased region" description="Basic and acidic residues" evidence="1">
    <location>
        <begin position="244"/>
        <end position="295"/>
    </location>
</feature>
<feature type="compositionally biased region" description="Low complexity" evidence="1">
    <location>
        <begin position="980"/>
        <end position="998"/>
    </location>
</feature>
<feature type="region of interest" description="Disordered" evidence="1">
    <location>
        <begin position="1012"/>
        <end position="1913"/>
    </location>
</feature>
<evidence type="ECO:0000313" key="3">
    <source>
        <dbReference type="Proteomes" id="UP000034947"/>
    </source>
</evidence>
<feature type="compositionally biased region" description="Pro residues" evidence="1">
    <location>
        <begin position="557"/>
        <end position="566"/>
    </location>
</feature>
<feature type="compositionally biased region" description="Acidic residues" evidence="1">
    <location>
        <begin position="1167"/>
        <end position="1187"/>
    </location>
</feature>
<dbReference type="PANTHER" id="PTHR37538">
    <property type="entry name" value="BTB DOMAIN-CONTAINING PROTEIN"/>
    <property type="match status" value="1"/>
</dbReference>
<feature type="compositionally biased region" description="Acidic residues" evidence="1">
    <location>
        <begin position="1233"/>
        <end position="1243"/>
    </location>
</feature>
<dbReference type="OrthoDB" id="5244639at2759"/>
<evidence type="ECO:0000313" key="2">
    <source>
        <dbReference type="EMBL" id="KKK16343.1"/>
    </source>
</evidence>
<feature type="region of interest" description="Disordered" evidence="1">
    <location>
        <begin position="373"/>
        <end position="898"/>
    </location>
</feature>
<feature type="compositionally biased region" description="Pro residues" evidence="1">
    <location>
        <begin position="1031"/>
        <end position="1044"/>
    </location>
</feature>
<dbReference type="EMBL" id="JYKN01002454">
    <property type="protein sequence ID" value="KKK16343.1"/>
    <property type="molecule type" value="Genomic_DNA"/>
</dbReference>
<accession>A0A0F8U9W5</accession>
<feature type="compositionally biased region" description="Pro residues" evidence="1">
    <location>
        <begin position="967"/>
        <end position="979"/>
    </location>
</feature>
<feature type="compositionally biased region" description="Pro residues" evidence="1">
    <location>
        <begin position="858"/>
        <end position="867"/>
    </location>
</feature>
<feature type="compositionally biased region" description="Basic and acidic residues" evidence="1">
    <location>
        <begin position="143"/>
        <end position="153"/>
    </location>
</feature>
<feature type="compositionally biased region" description="Basic and acidic residues" evidence="1">
    <location>
        <begin position="1012"/>
        <end position="1030"/>
    </location>
</feature>
<feature type="compositionally biased region" description="Basic and acidic residues" evidence="1">
    <location>
        <begin position="1682"/>
        <end position="1768"/>
    </location>
</feature>
<name>A0A0F8U9W5_9EURO</name>
<feature type="compositionally biased region" description="Basic and acidic residues" evidence="1">
    <location>
        <begin position="1496"/>
        <end position="1509"/>
    </location>
</feature>
<feature type="compositionally biased region" description="Basic and acidic residues" evidence="1">
    <location>
        <begin position="871"/>
        <end position="880"/>
    </location>
</feature>
<feature type="compositionally biased region" description="Basic residues" evidence="1">
    <location>
        <begin position="1421"/>
        <end position="1432"/>
    </location>
</feature>
<feature type="compositionally biased region" description="Basic and acidic residues" evidence="1">
    <location>
        <begin position="1591"/>
        <end position="1626"/>
    </location>
</feature>
<feature type="region of interest" description="Disordered" evidence="1">
    <location>
        <begin position="129"/>
        <end position="359"/>
    </location>
</feature>
<keyword evidence="3" id="KW-1185">Reference proteome</keyword>
<feature type="compositionally biased region" description="Gly residues" evidence="1">
    <location>
        <begin position="191"/>
        <end position="213"/>
    </location>
</feature>
<evidence type="ECO:0000256" key="1">
    <source>
        <dbReference type="SAM" id="MobiDB-lite"/>
    </source>
</evidence>
<feature type="compositionally biased region" description="Basic residues" evidence="1">
    <location>
        <begin position="1510"/>
        <end position="1522"/>
    </location>
</feature>
<proteinExistence type="predicted"/>
<reference evidence="2 3" key="1">
    <citation type="submission" date="2015-02" db="EMBL/GenBank/DDBJ databases">
        <title>Draft Genome Sequences of Two Closely-Related Aflatoxigenic Aspergillus Species Obtained from the Cote d'Ivoire.</title>
        <authorList>
            <person name="Moore G.G."/>
            <person name="Beltz S.B."/>
            <person name="Mack B.M."/>
        </authorList>
    </citation>
    <scope>NUCLEOTIDE SEQUENCE [LARGE SCALE GENOMIC DNA]</scope>
    <source>
        <strain evidence="2 3">SRRC1432</strain>
    </source>
</reference>
<sequence>MDAARTWYGESLLEGDIASWVQSRVVEKGWREECSEAMKTSLRFPGSGGAQPITLNARAGNITENDIQGRLRSFQKAMSGFEIDLRISEPPSYNIVPPPYDDAVNDLPPQYSENAPLAQKQDLTQGIHLEGDSKPRSAPQAFDFEKPTGIRECKGKKKKSNAAKPPAPPPPANDPPPPQDNGGDKPDEGAGDSGGDAGGGGSNGDDGNGGGDGDGGDEDSNAWGIPLSKKAQKKKKKQEEEEEEKKKLEEEEKLKREEEEQRAKEEEERVKEEEERAKEEEERKAKEEEERKAAEEATAAKNSLSWADDAEGNGDDTWVGLGKKKKKKGKAELVDAEPPASSFQEVSLGDGVPQLDLGLDPPKNSGFSFGGWGKDWATGNKWGVDSLAGGNGKGNDDNNPWSPGGKNDPLKTSVGFDFGNFDNPATNGDATEAKNDEDDDWGMAPVSKKDKKKKNKEAELLIEPEPAPIKEPGPSVDNAWGIGLSKKEKRKAKKDVGKADEPAPDPISEQVDVAWDAPQEEKVTEVNDDNDWGWDEPTKKKDKKKKQEDLVFEELPAEPPKAPEPAPIENDWFSGATTKKKDKKAKKKEEEERKKREEEEKKRQQEEEARKKQEEEEERKRQEEEEEEEERKRQEAEEERLRIEEEERLRIEEEERKAKEEEERKAKEEAEKKDDGWGWGFTATDKKKKKKGKAALIPEPAPEPRQPTPPPEPEPKQEPEPELEPVVEPEPEPEPELEPWTPDFPDDPLYDNWLQLSSKERKRRERSLLKKGLPIPGKDIDLSPPKQDTALEPEPEAAPEPVHEDPPVPDPEPVPNENNQLVEISHDVPADDPIEGSWGIWGSSKDKKKSKKNRISEEPPPPAPTPPSWGLEREYTREFENIPEDPIWDDLDSMPSKPKKVPVEETIVKAAKGFWASIGEATMGKPKPTKKKSEENPRSIEPVEEAGEADLLIDVGDVAKEEPAPIAPIVPEAPEPPAAPAVVTTKTAAASSKIKPSTKLSVAERISALEKAKKEKLKEKAALEKAKLKEVPPPPPEPVEPPQVDPVDINPEPTKTKASRDSVPGSFPDAFDDEIDDFPPVEVVPEPKPVPEPEPEPQPEPPKKAKAEPILSKKEKKKEKKKGKLIEPEPEPEPLPEPVREPEPEPEPVILSKTEKKKKKKAKEPEPEPVLEPEPEPEQEIIPEPEPEQGILTKTQKKKKSKKVEPEPVPEPDPEPVILTKTEKKKKAKEVEPEPLPEPEIIQEYESAANAERAIDLEDEQPPAPKPEKMAKKSKKSSSSKKAIPPQDPITADDVMATGALEVNPDSLPTPPPEERPAKKERSRSERTPVAAPWGFWGATPPRKPTTREVRSSRNEASPALARSRSTKQAKVRESENEAERSSTSDKGRQRESRSSRGMTFSNFIFGAPPQPSRMSSSRKSGAHPSRRSSRHRPVDMNETGFPSPPPEDRDLPDKAAKMMGVNASGSKRDRTHGERRKSRARDPYIVDDDDLVVVNRDDIENPSKDGSRYSKHSGRGSRRSRSNAGELNGGEVMVEREPPNQAPDVASGPDDMAFVEAPSRERRMKRSNTTPKRPEPSGFMGLIGSLRRSTRPEPPERRKSRPRRDDDGRYPTETDRDESRHLKRDERRRRSVRPDTDGDGIPPEAAMAGAFPDTEAEDVEAKRAARRARRASRQAAQAAADELRETELRAAEERRSRRREEQAREREQYERQLREEEEREARRQEEKRARRAAREERRAREEQEAREAEVRAEAKAAERRERKRQQEAEMYENAQRQRRHQPRIDDRTAREFYMNGYDGDRARRSGEDGNRSRRRRSRARDNTRPTPMPLGARKDKTSSWIDRQVDEPPEAPQIVPTVLDMPPGAGEPLNGHSMSSDEELDASSVDKPDAGANTPGLTTERSRKFVRGDAKREERSVVPKRALVVVTTSENVDQDTTVGMLLSHHHRLTPTQSVPAGSRSSPPFEQHQFHTFLSRRPLMTIMI</sequence>